<evidence type="ECO:0000313" key="1">
    <source>
        <dbReference type="EMBL" id="GFT46176.1"/>
    </source>
</evidence>
<organism evidence="1 2">
    <name type="scientific">Nephila pilipes</name>
    <name type="common">Giant wood spider</name>
    <name type="synonym">Nephila maculata</name>
    <dbReference type="NCBI Taxonomy" id="299642"/>
    <lineage>
        <taxon>Eukaryota</taxon>
        <taxon>Metazoa</taxon>
        <taxon>Ecdysozoa</taxon>
        <taxon>Arthropoda</taxon>
        <taxon>Chelicerata</taxon>
        <taxon>Arachnida</taxon>
        <taxon>Araneae</taxon>
        <taxon>Araneomorphae</taxon>
        <taxon>Entelegynae</taxon>
        <taxon>Araneoidea</taxon>
        <taxon>Nephilidae</taxon>
        <taxon>Nephila</taxon>
    </lineage>
</organism>
<sequence>MNRLFYVLLVADNAPSGRDDDLLKGLKFLPTSSFCLLITTQLLQPVDKQGKKLDIKAIFEHYFVKHQSHSRRILEISLLHRRISQGDRNVWESVTKSTLTSAWKKFWPEIFVECHFETISVEACSHRY</sequence>
<proteinExistence type="predicted"/>
<dbReference type="AlphaFoldDB" id="A0A8X6P3D0"/>
<name>A0A8X6P3D0_NEPPI</name>
<protein>
    <submittedName>
        <fullName evidence="1">Uncharacterized protein</fullName>
    </submittedName>
</protein>
<comment type="caution">
    <text evidence="1">The sequence shown here is derived from an EMBL/GenBank/DDBJ whole genome shotgun (WGS) entry which is preliminary data.</text>
</comment>
<accession>A0A8X6P3D0</accession>
<dbReference type="Proteomes" id="UP000887013">
    <property type="component" value="Unassembled WGS sequence"/>
</dbReference>
<evidence type="ECO:0000313" key="2">
    <source>
        <dbReference type="Proteomes" id="UP000887013"/>
    </source>
</evidence>
<reference evidence="1" key="1">
    <citation type="submission" date="2020-08" db="EMBL/GenBank/DDBJ databases">
        <title>Multicomponent nature underlies the extraordinary mechanical properties of spider dragline silk.</title>
        <authorList>
            <person name="Kono N."/>
            <person name="Nakamura H."/>
            <person name="Mori M."/>
            <person name="Yoshida Y."/>
            <person name="Ohtoshi R."/>
            <person name="Malay A.D."/>
            <person name="Moran D.A.P."/>
            <person name="Tomita M."/>
            <person name="Numata K."/>
            <person name="Arakawa K."/>
        </authorList>
    </citation>
    <scope>NUCLEOTIDE SEQUENCE</scope>
</reference>
<keyword evidence="2" id="KW-1185">Reference proteome</keyword>
<dbReference type="EMBL" id="BMAW01015920">
    <property type="protein sequence ID" value="GFT46176.1"/>
    <property type="molecule type" value="Genomic_DNA"/>
</dbReference>
<gene>
    <name evidence="1" type="ORF">NPIL_645671</name>
</gene>